<reference evidence="14 15" key="1">
    <citation type="submission" date="2014-11" db="EMBL/GenBank/DDBJ databases">
        <title>Genetic blueprint of the zoonotic pathogen Toxocara canis.</title>
        <authorList>
            <person name="Zhu X.-Q."/>
            <person name="Korhonen P.K."/>
            <person name="Cai H."/>
            <person name="Young N.D."/>
            <person name="Nejsum P."/>
            <person name="von Samson-Himmelstjerna G."/>
            <person name="Boag P.R."/>
            <person name="Tan P."/>
            <person name="Li Q."/>
            <person name="Min J."/>
            <person name="Yang Y."/>
            <person name="Wang X."/>
            <person name="Fang X."/>
            <person name="Hall R.S."/>
            <person name="Hofmann A."/>
            <person name="Sternberg P.W."/>
            <person name="Jex A.R."/>
            <person name="Gasser R.B."/>
        </authorList>
    </citation>
    <scope>NUCLEOTIDE SEQUENCE [LARGE SCALE GENOMIC DNA]</scope>
    <source>
        <strain evidence="14">PN_DK_2014</strain>
    </source>
</reference>
<dbReference type="PANTHER" id="PTHR11669:SF1">
    <property type="entry name" value="REPLICATION FACTOR C SUBUNIT 3"/>
    <property type="match status" value="1"/>
</dbReference>
<comment type="similarity">
    <text evidence="2">Belongs to the activator 1 small subunits family.</text>
</comment>
<keyword evidence="3" id="KW-0235">DNA replication</keyword>
<evidence type="ECO:0000256" key="11">
    <source>
        <dbReference type="ARBA" id="ARBA00079394"/>
    </source>
</evidence>
<dbReference type="GO" id="GO:0006271">
    <property type="term" value="P:DNA strand elongation involved in DNA replication"/>
    <property type="evidence" value="ECO:0007669"/>
    <property type="project" value="UniProtKB-ARBA"/>
</dbReference>
<dbReference type="SUPFAM" id="SSF48019">
    <property type="entry name" value="post-AAA+ oligomerization domain-like"/>
    <property type="match status" value="2"/>
</dbReference>
<evidence type="ECO:0000256" key="1">
    <source>
        <dbReference type="ARBA" id="ARBA00004123"/>
    </source>
</evidence>
<comment type="caution">
    <text evidence="14">The sequence shown here is derived from an EMBL/GenBank/DDBJ whole genome shotgun (WGS) entry which is preliminary data.</text>
</comment>
<dbReference type="Pfam" id="PF13177">
    <property type="entry name" value="DNA_pol3_delta2"/>
    <property type="match status" value="2"/>
</dbReference>
<dbReference type="GO" id="GO:0005663">
    <property type="term" value="C:DNA replication factor C complex"/>
    <property type="evidence" value="ECO:0007669"/>
    <property type="project" value="TreeGrafter"/>
</dbReference>
<dbReference type="FunFam" id="1.10.8.60:FF:000030">
    <property type="entry name" value="replication factor C subunit 3"/>
    <property type="match status" value="2"/>
</dbReference>
<evidence type="ECO:0000256" key="9">
    <source>
        <dbReference type="ARBA" id="ARBA00070184"/>
    </source>
</evidence>
<evidence type="ECO:0000256" key="8">
    <source>
        <dbReference type="ARBA" id="ARBA00062267"/>
    </source>
</evidence>
<dbReference type="InterPro" id="IPR050238">
    <property type="entry name" value="DNA_Rep/Repair_Clamp_Loader"/>
</dbReference>
<dbReference type="GO" id="GO:0006281">
    <property type="term" value="P:DNA repair"/>
    <property type="evidence" value="ECO:0007669"/>
    <property type="project" value="UniProtKB-ARBA"/>
</dbReference>
<dbReference type="GO" id="GO:0005524">
    <property type="term" value="F:ATP binding"/>
    <property type="evidence" value="ECO:0007669"/>
    <property type="project" value="UniProtKB-KW"/>
</dbReference>
<comment type="subcellular location">
    <subcellularLocation>
        <location evidence="1">Nucleus</location>
    </subcellularLocation>
</comment>
<dbReference type="Gene3D" id="1.20.272.10">
    <property type="match status" value="1"/>
</dbReference>
<evidence type="ECO:0000313" key="15">
    <source>
        <dbReference type="Proteomes" id="UP000031036"/>
    </source>
</evidence>
<comment type="subunit">
    <text evidence="8">Subunit of the RFC complex, an heteropentameric complex consisting of a large subunit RFC1 and four small subunits RFC2, RFC3, RFC4 and RFC5; the RFC complex interacts with PCNA. Forms an heterotetrameric complex with RFC2, RFC4 and RFC5; this complex has ATPase activity but is not stimulated by PCNA. The heterotetramer of subunits RFC2, RFC3, RFC4 and RFC5 interacts with RAD17. Interacts with CNTD1; this interaction facilitates crossover formation.</text>
</comment>
<keyword evidence="15" id="KW-1185">Reference proteome</keyword>
<dbReference type="Proteomes" id="UP000031036">
    <property type="component" value="Unassembled WGS sequence"/>
</dbReference>
<dbReference type="Pfam" id="PF21960">
    <property type="entry name" value="RCF1-5-like_lid"/>
    <property type="match status" value="2"/>
</dbReference>
<evidence type="ECO:0000313" key="14">
    <source>
        <dbReference type="EMBL" id="KHN86513.1"/>
    </source>
</evidence>
<dbReference type="SMART" id="SM00382">
    <property type="entry name" value="AAA"/>
    <property type="match status" value="2"/>
</dbReference>
<feature type="domain" description="AAA+ ATPase" evidence="13">
    <location>
        <begin position="336"/>
        <end position="511"/>
    </location>
</feature>
<keyword evidence="6" id="KW-0539">Nucleus</keyword>
<evidence type="ECO:0000256" key="12">
    <source>
        <dbReference type="ARBA" id="ARBA00080379"/>
    </source>
</evidence>
<evidence type="ECO:0000256" key="7">
    <source>
        <dbReference type="ARBA" id="ARBA00058626"/>
    </source>
</evidence>
<dbReference type="OrthoDB" id="761538at2759"/>
<evidence type="ECO:0000256" key="5">
    <source>
        <dbReference type="ARBA" id="ARBA00022840"/>
    </source>
</evidence>
<dbReference type="CDD" id="cd18140">
    <property type="entry name" value="HLD_clamp_RFC"/>
    <property type="match status" value="2"/>
</dbReference>
<dbReference type="STRING" id="6265.A0A0B2VXV7"/>
<dbReference type="Gene3D" id="3.40.50.300">
    <property type="entry name" value="P-loop containing nucleotide triphosphate hydrolases"/>
    <property type="match status" value="2"/>
</dbReference>
<evidence type="ECO:0000256" key="6">
    <source>
        <dbReference type="ARBA" id="ARBA00023242"/>
    </source>
</evidence>
<dbReference type="PANTHER" id="PTHR11669">
    <property type="entry name" value="REPLICATION FACTOR C / DNA POLYMERASE III GAMMA-TAU SUBUNIT"/>
    <property type="match status" value="1"/>
</dbReference>
<proteinExistence type="inferred from homology"/>
<organism evidence="14 15">
    <name type="scientific">Toxocara canis</name>
    <name type="common">Canine roundworm</name>
    <dbReference type="NCBI Taxonomy" id="6265"/>
    <lineage>
        <taxon>Eukaryota</taxon>
        <taxon>Metazoa</taxon>
        <taxon>Ecdysozoa</taxon>
        <taxon>Nematoda</taxon>
        <taxon>Chromadorea</taxon>
        <taxon>Rhabditida</taxon>
        <taxon>Spirurina</taxon>
        <taxon>Ascaridomorpha</taxon>
        <taxon>Ascaridoidea</taxon>
        <taxon>Toxocaridae</taxon>
        <taxon>Toxocara</taxon>
    </lineage>
</organism>
<dbReference type="GO" id="GO:0005634">
    <property type="term" value="C:nucleus"/>
    <property type="evidence" value="ECO:0007669"/>
    <property type="project" value="UniProtKB-SubCell"/>
</dbReference>
<dbReference type="GO" id="GO:0003677">
    <property type="term" value="F:DNA binding"/>
    <property type="evidence" value="ECO:0007669"/>
    <property type="project" value="InterPro"/>
</dbReference>
<dbReference type="Gene3D" id="1.10.8.60">
    <property type="match status" value="2"/>
</dbReference>
<keyword evidence="4" id="KW-0547">Nucleotide-binding</keyword>
<sequence length="656" mass="73422">MALWVDKYRPVRLSEFIYDSDQANNLANIVKAGDFPHLLIYGPSGAGKKTCVRCILRELYGSGIEKICLSTKSFQAPSGKKLDIQTVSSNYHVQFSPGDVGIYDRVVVQQIIKQIAQTQQIDAFSQKQFKVVVLMAVELLTRDAQHALRRTMEKYSATCRLILCCESITKVIDPLRSRCMAIRVAAPSDHDVANVIRTVCKAENVIVPANVVMSIVSKSCGNMRRAILMLEATKAQGYPFKDNQTILEPDWEIYLNETARIILQQQSAANLLKVRARIYECLGRCIPPNVIVTLKICYELAAMALWVDKYRPVRLSEFIYDSDQANNLANIVKAGDFPHLLIYGPSGAGKKTCVRCILRELYGSGIEKICLSTKSFQAPSGKKLDIQTVSSNYHVQFSPGDVGIYDRVVVQQIIKQIAQTQQIDAFSQKQFKVVVLMAVELLTRDAQHALRRTMEKYSATCRLILCCESITKVIDPLRSRCMAIRVAAPSDHDVANVIRTVCKAENVIVPANVVMSIVSKSCGNMRRAILMLEATKAQGYPFKDNQTILEPDWEIYLNETARIILQQQSAANLLKVRARIYECLGRCIPPNVIVTKLLLELLQYCDGAIKAKVVACAAEYEHRLSHGNKALFHLEAFIASFMCIYHQQVAESALDL</sequence>
<comment type="function">
    <text evidence="7">Subunit of the replication factor C (RFC) complex which acts during elongation of primed DNA templates by DNA polymerases delta and epsilon, and is necessary for ATP-dependent loading of proliferating cell nuclear antigen (PCNA) onto primed DNA.</text>
</comment>
<feature type="domain" description="AAA+ ATPase" evidence="13">
    <location>
        <begin position="34"/>
        <end position="209"/>
    </location>
</feature>
<dbReference type="SUPFAM" id="SSF52540">
    <property type="entry name" value="P-loop containing nucleoside triphosphate hydrolases"/>
    <property type="match status" value="2"/>
</dbReference>
<accession>A0A0B2VXV7</accession>
<dbReference type="InterPro" id="IPR008921">
    <property type="entry name" value="DNA_pol3_clamp-load_cplx_C"/>
</dbReference>
<evidence type="ECO:0000256" key="4">
    <source>
        <dbReference type="ARBA" id="ARBA00022741"/>
    </source>
</evidence>
<keyword evidence="5" id="KW-0067">ATP-binding</keyword>
<gene>
    <name evidence="14" type="primary">Rfc3</name>
    <name evidence="14" type="ORF">Tcan_05768</name>
</gene>
<dbReference type="InterPro" id="IPR047854">
    <property type="entry name" value="RFC_lid"/>
</dbReference>
<dbReference type="Pfam" id="PF22534">
    <property type="entry name" value="RFC_C"/>
    <property type="match status" value="2"/>
</dbReference>
<dbReference type="FunFam" id="1.20.272.10:FF:000002">
    <property type="entry name" value="Replication factor C subunit 3"/>
    <property type="match status" value="1"/>
</dbReference>
<evidence type="ECO:0000256" key="3">
    <source>
        <dbReference type="ARBA" id="ARBA00022705"/>
    </source>
</evidence>
<evidence type="ECO:0000259" key="13">
    <source>
        <dbReference type="SMART" id="SM00382"/>
    </source>
</evidence>
<dbReference type="AlphaFoldDB" id="A0A0B2VXV7"/>
<dbReference type="InterPro" id="IPR003593">
    <property type="entry name" value="AAA+_ATPase"/>
</dbReference>
<protein>
    <recommendedName>
        <fullName evidence="9">Replication factor C subunit 3</fullName>
    </recommendedName>
    <alternativeName>
        <fullName evidence="11">Activator 1 38 kDa subunit</fullName>
    </alternativeName>
    <alternativeName>
        <fullName evidence="12">Activator 1 subunit 3</fullName>
    </alternativeName>
    <alternativeName>
        <fullName evidence="10">Replication factor C 38 kDa subunit</fullName>
    </alternativeName>
</protein>
<dbReference type="InterPro" id="IPR027417">
    <property type="entry name" value="P-loop_NTPase"/>
</dbReference>
<name>A0A0B2VXV7_TOXCA</name>
<dbReference type="EMBL" id="JPKZ01000596">
    <property type="protein sequence ID" value="KHN86513.1"/>
    <property type="molecule type" value="Genomic_DNA"/>
</dbReference>
<dbReference type="GO" id="GO:0003689">
    <property type="term" value="F:DNA clamp loader activity"/>
    <property type="evidence" value="ECO:0007669"/>
    <property type="project" value="TreeGrafter"/>
</dbReference>
<evidence type="ECO:0000256" key="10">
    <source>
        <dbReference type="ARBA" id="ARBA00076818"/>
    </source>
</evidence>
<dbReference type="FunFam" id="3.40.50.300:FF:000136">
    <property type="entry name" value="Replication factor C subunit 5"/>
    <property type="match status" value="2"/>
</dbReference>
<evidence type="ECO:0000256" key="2">
    <source>
        <dbReference type="ARBA" id="ARBA00005378"/>
    </source>
</evidence>